<dbReference type="SUPFAM" id="SSF82199">
    <property type="entry name" value="SET domain"/>
    <property type="match status" value="1"/>
</dbReference>
<dbReference type="EMBL" id="QXGB01000068">
    <property type="protein sequence ID" value="KAE9233000.1"/>
    <property type="molecule type" value="Genomic_DNA"/>
</dbReference>
<comment type="caution">
    <text evidence="3">The sequence shown here is derived from an EMBL/GenBank/DDBJ whole genome shotgun (WGS) entry which is preliminary data.</text>
</comment>
<feature type="compositionally biased region" description="Low complexity" evidence="1">
    <location>
        <begin position="50"/>
        <end position="64"/>
    </location>
</feature>
<proteinExistence type="predicted"/>
<evidence type="ECO:0000259" key="2">
    <source>
        <dbReference type="PROSITE" id="PS50280"/>
    </source>
</evidence>
<dbReference type="PROSITE" id="PS50280">
    <property type="entry name" value="SET"/>
    <property type="match status" value="1"/>
</dbReference>
<gene>
    <name evidence="5" type="ORF">PF002_g2876</name>
    <name evidence="4" type="ORF">PF005_g2501</name>
    <name evidence="3" type="ORF">PF011_g1964</name>
</gene>
<dbReference type="OrthoDB" id="308383at2759"/>
<feature type="compositionally biased region" description="Low complexity" evidence="1">
    <location>
        <begin position="26"/>
        <end position="41"/>
    </location>
</feature>
<dbReference type="Proteomes" id="UP000460718">
    <property type="component" value="Unassembled WGS sequence"/>
</dbReference>
<dbReference type="InterPro" id="IPR001214">
    <property type="entry name" value="SET_dom"/>
</dbReference>
<evidence type="ECO:0000313" key="7">
    <source>
        <dbReference type="Proteomes" id="UP000440367"/>
    </source>
</evidence>
<evidence type="ECO:0000313" key="4">
    <source>
        <dbReference type="EMBL" id="KAE9233000.1"/>
    </source>
</evidence>
<dbReference type="EMBL" id="QXGD01000077">
    <property type="protein sequence ID" value="KAE9254433.1"/>
    <property type="molecule type" value="Genomic_DNA"/>
</dbReference>
<feature type="domain" description="SET" evidence="2">
    <location>
        <begin position="210"/>
        <end position="339"/>
    </location>
</feature>
<dbReference type="InterPro" id="IPR046341">
    <property type="entry name" value="SET_dom_sf"/>
</dbReference>
<feature type="compositionally biased region" description="Basic and acidic residues" evidence="1">
    <location>
        <begin position="80"/>
        <end position="93"/>
    </location>
</feature>
<sequence length="364" mass="39868">MSPQHGLRTPKEVSNPPPTKASTAGTSAPKAPTASETAPATPATPPPTRNPRSPTTSSPALLEEPPSPRPRLPSPTPRRPAREGRIARNERRATAGPYPRRQDRRRDETSPTVSPAGVMRATSTSAALVPAHEHQARPRGAHPQDLFIPARWPFSVAHLRAQFNPTGVVFRRVPHFGWCDCEDPCRVGRCRNSLMQLYCTVNCCPYGGNCGNSVVESTEVALMRNVVTGQLAVVAQGFIAADVILGEYLGEIEHVSASRTARPRNEGYRLVMTQRPEIPSHPVRVAVNAQHMGGLMRFVTHSCAPVARFLEVANGRRTAVMETTTHAIYEGDEITVDYGPDLWFVCRCGHANCRHRDIQNEQDP</sequence>
<evidence type="ECO:0000256" key="1">
    <source>
        <dbReference type="SAM" id="MobiDB-lite"/>
    </source>
</evidence>
<dbReference type="Proteomes" id="UP000433483">
    <property type="component" value="Unassembled WGS sequence"/>
</dbReference>
<reference evidence="3 8" key="1">
    <citation type="submission" date="2018-09" db="EMBL/GenBank/DDBJ databases">
        <title>Genomic investigation of the strawberry pathogen Phytophthora fragariae indicates pathogenicity is determined by transcriptional variation in three key races.</title>
        <authorList>
            <person name="Adams T.M."/>
            <person name="Armitage A.D."/>
            <person name="Sobczyk M.K."/>
            <person name="Bates H.J."/>
            <person name="Dunwell J.M."/>
            <person name="Nellist C.F."/>
            <person name="Harrison R.J."/>
        </authorList>
    </citation>
    <scope>NUCLEOTIDE SEQUENCE [LARGE SCALE GENOMIC DNA]</scope>
    <source>
        <strain evidence="5 7">BC-1</strain>
        <strain evidence="4 6">NOV-27</strain>
        <strain evidence="3 8">SCRP245</strain>
    </source>
</reference>
<organism evidence="3 8">
    <name type="scientific">Phytophthora fragariae</name>
    <dbReference type="NCBI Taxonomy" id="53985"/>
    <lineage>
        <taxon>Eukaryota</taxon>
        <taxon>Sar</taxon>
        <taxon>Stramenopiles</taxon>
        <taxon>Oomycota</taxon>
        <taxon>Peronosporomycetes</taxon>
        <taxon>Peronosporales</taxon>
        <taxon>Peronosporaceae</taxon>
        <taxon>Phytophthora</taxon>
    </lineage>
</organism>
<dbReference type="Proteomes" id="UP000440367">
    <property type="component" value="Unassembled WGS sequence"/>
</dbReference>
<dbReference type="Pfam" id="PF00856">
    <property type="entry name" value="SET"/>
    <property type="match status" value="1"/>
</dbReference>
<evidence type="ECO:0000313" key="5">
    <source>
        <dbReference type="EMBL" id="KAE9254433.1"/>
    </source>
</evidence>
<feature type="region of interest" description="Disordered" evidence="1">
    <location>
        <begin position="1"/>
        <end position="121"/>
    </location>
</feature>
<feature type="compositionally biased region" description="Basic and acidic residues" evidence="1">
    <location>
        <begin position="100"/>
        <end position="109"/>
    </location>
</feature>
<accession>A0A6A3MAA2</accession>
<dbReference type="Gene3D" id="2.170.270.10">
    <property type="entry name" value="SET domain"/>
    <property type="match status" value="1"/>
</dbReference>
<protein>
    <recommendedName>
        <fullName evidence="2">SET domain-containing protein</fullName>
    </recommendedName>
</protein>
<evidence type="ECO:0000313" key="8">
    <source>
        <dbReference type="Proteomes" id="UP000460718"/>
    </source>
</evidence>
<feature type="compositionally biased region" description="Pro residues" evidence="1">
    <location>
        <begin position="65"/>
        <end position="78"/>
    </location>
</feature>
<keyword evidence="6" id="KW-1185">Reference proteome</keyword>
<name>A0A6A3MAA2_9STRA</name>
<dbReference type="AlphaFoldDB" id="A0A6A3MAA2"/>
<evidence type="ECO:0000313" key="6">
    <source>
        <dbReference type="Proteomes" id="UP000433483"/>
    </source>
</evidence>
<dbReference type="EMBL" id="QXFW01000057">
    <property type="protein sequence ID" value="KAE9027607.1"/>
    <property type="molecule type" value="Genomic_DNA"/>
</dbReference>
<evidence type="ECO:0000313" key="3">
    <source>
        <dbReference type="EMBL" id="KAE9027607.1"/>
    </source>
</evidence>
<dbReference type="SMART" id="SM00317">
    <property type="entry name" value="SET"/>
    <property type="match status" value="1"/>
</dbReference>